<feature type="chain" id="PRO_5039084422" evidence="1">
    <location>
        <begin position="20"/>
        <end position="788"/>
    </location>
</feature>
<dbReference type="SUPFAM" id="SSF53850">
    <property type="entry name" value="Periplasmic binding protein-like II"/>
    <property type="match status" value="1"/>
</dbReference>
<sequence length="788" mass="84905">MRHRKRTKGIAMTAAIALAAGSITVYNGFIPAAVSAQAADGTEDSGNGADQAMGRYLEEDIRLPEGFKTIEAMTVLGDGRLRICSYNAENTLVYVDSSDGGKTWGEETSLYDLFGLDSGQYSLCYPKLSRNGEIFSAASDLTVQDEDAGLASQLFYADGEGNTSKLELGEKMANGFGFSSAFTDRGTLLLAVLGNGVIEVDPKEGTVLGEYEKGVMLSYFFAAGNHLVTVSGDGIHYYDLESGQPEDDQQALTGQISSDPRNLELSSVGQYPVVAAAGEEEDSLFFVDDEGMYRYVFGGSVAEQVINGSLNSLSSPDLAFVELAMDTEGAFYLAVRDFGQGASTPARLIRYEYSADTPAVPDTELTVYSLTDNTLLRQAAAAFQKENPNIYLNLQTGMTGDDAVTDTDAIKALNTEIMAGKGPDILILDGIPEDTYVENGMLEDLSGILSSVEGGILENIKNAYTEEDGSVYCMPLRFGVPMLQGKTEDVEKVSDLKTLADVLESHQGEYGSDTMKIPMGLVYTPELLLSGLADVCSPAWFNEDGTLKEEAVSEYLEQANRIYQICAPMLEEMFAGASQEELASMSEYDRTMFGVSTSSMSLFGGYYTMGTGGLYSPDNLAMVYSTEQEDPSLESVLWNGQAENVFIPCSVIGISAKAQEKEAAETFVKFLFDQTAQEMAGATGLPVNQTAYDGEAYWDLGGSDGVVSVISSSNNQTGETTELEVRQPSEEEIQKIREMGKTLTVPSRTNEIILNAVKDAGARYLRGEIGLEEAARAAIQEVNLYLSE</sequence>
<reference evidence="2" key="2">
    <citation type="submission" date="2021-04" db="EMBL/GenBank/DDBJ databases">
        <authorList>
            <person name="Gilroy R."/>
        </authorList>
    </citation>
    <scope>NUCLEOTIDE SEQUENCE</scope>
    <source>
        <strain evidence="2">14324</strain>
    </source>
</reference>
<dbReference type="Gene3D" id="3.40.190.10">
    <property type="entry name" value="Periplasmic binding protein-like II"/>
    <property type="match status" value="1"/>
</dbReference>
<dbReference type="Proteomes" id="UP000824041">
    <property type="component" value="Unassembled WGS sequence"/>
</dbReference>
<comment type="caution">
    <text evidence="2">The sequence shown here is derived from an EMBL/GenBank/DDBJ whole genome shotgun (WGS) entry which is preliminary data.</text>
</comment>
<organism evidence="2 3">
    <name type="scientific">Candidatus Blautia faecigallinarum</name>
    <dbReference type="NCBI Taxonomy" id="2838488"/>
    <lineage>
        <taxon>Bacteria</taxon>
        <taxon>Bacillati</taxon>
        <taxon>Bacillota</taxon>
        <taxon>Clostridia</taxon>
        <taxon>Lachnospirales</taxon>
        <taxon>Lachnospiraceae</taxon>
        <taxon>Blautia</taxon>
    </lineage>
</organism>
<dbReference type="InterPro" id="IPR011047">
    <property type="entry name" value="Quinoprotein_ADH-like_sf"/>
</dbReference>
<dbReference type="PANTHER" id="PTHR43649">
    <property type="entry name" value="ARABINOSE-BINDING PROTEIN-RELATED"/>
    <property type="match status" value="1"/>
</dbReference>
<accession>A0A9D2IT25</accession>
<dbReference type="InterPro" id="IPR050490">
    <property type="entry name" value="Bact_solute-bd_prot1"/>
</dbReference>
<protein>
    <submittedName>
        <fullName evidence="2">ABC transporter substrate-binding protein</fullName>
    </submittedName>
</protein>
<evidence type="ECO:0000313" key="2">
    <source>
        <dbReference type="EMBL" id="HIZ22201.1"/>
    </source>
</evidence>
<gene>
    <name evidence="2" type="ORF">IAA21_05315</name>
</gene>
<proteinExistence type="predicted"/>
<dbReference type="AlphaFoldDB" id="A0A9D2IT25"/>
<keyword evidence="1" id="KW-0732">Signal</keyword>
<feature type="signal peptide" evidence="1">
    <location>
        <begin position="1"/>
        <end position="19"/>
    </location>
</feature>
<dbReference type="Pfam" id="PF01547">
    <property type="entry name" value="SBP_bac_1"/>
    <property type="match status" value="1"/>
</dbReference>
<name>A0A9D2IT25_9FIRM</name>
<evidence type="ECO:0000256" key="1">
    <source>
        <dbReference type="SAM" id="SignalP"/>
    </source>
</evidence>
<reference evidence="2" key="1">
    <citation type="journal article" date="2021" name="PeerJ">
        <title>Extensive microbial diversity within the chicken gut microbiome revealed by metagenomics and culture.</title>
        <authorList>
            <person name="Gilroy R."/>
            <person name="Ravi A."/>
            <person name="Getino M."/>
            <person name="Pursley I."/>
            <person name="Horton D.L."/>
            <person name="Alikhan N.F."/>
            <person name="Baker D."/>
            <person name="Gharbi K."/>
            <person name="Hall N."/>
            <person name="Watson M."/>
            <person name="Adriaenssens E.M."/>
            <person name="Foster-Nyarko E."/>
            <person name="Jarju S."/>
            <person name="Secka A."/>
            <person name="Antonio M."/>
            <person name="Oren A."/>
            <person name="Chaudhuri R.R."/>
            <person name="La Ragione R."/>
            <person name="Hildebrand F."/>
            <person name="Pallen M.J."/>
        </authorList>
    </citation>
    <scope>NUCLEOTIDE SEQUENCE</scope>
    <source>
        <strain evidence="2">14324</strain>
    </source>
</reference>
<dbReference type="PANTHER" id="PTHR43649:SF12">
    <property type="entry name" value="DIACETYLCHITOBIOSE BINDING PROTEIN DASA"/>
    <property type="match status" value="1"/>
</dbReference>
<dbReference type="InterPro" id="IPR006059">
    <property type="entry name" value="SBP"/>
</dbReference>
<dbReference type="EMBL" id="DXBU01000073">
    <property type="protein sequence ID" value="HIZ22201.1"/>
    <property type="molecule type" value="Genomic_DNA"/>
</dbReference>
<dbReference type="SUPFAM" id="SSF50998">
    <property type="entry name" value="Quinoprotein alcohol dehydrogenase-like"/>
    <property type="match status" value="1"/>
</dbReference>
<evidence type="ECO:0000313" key="3">
    <source>
        <dbReference type="Proteomes" id="UP000824041"/>
    </source>
</evidence>